<dbReference type="Proteomes" id="UP000002026">
    <property type="component" value="Chromosome"/>
</dbReference>
<dbReference type="EMBL" id="CP001684">
    <property type="protein sequence ID" value="ACV23841.1"/>
    <property type="molecule type" value="Genomic_DNA"/>
</dbReference>
<dbReference type="KEGG" id="shi:Shel_28550"/>
<organism evidence="2 3">
    <name type="scientific">Slackia heliotrinireducens (strain ATCC 29202 / DSM 20476 / NCTC 11029 / RHS 1)</name>
    <name type="common">Peptococcus heliotrinreducens</name>
    <dbReference type="NCBI Taxonomy" id="471855"/>
    <lineage>
        <taxon>Bacteria</taxon>
        <taxon>Bacillati</taxon>
        <taxon>Actinomycetota</taxon>
        <taxon>Coriobacteriia</taxon>
        <taxon>Eggerthellales</taxon>
        <taxon>Eggerthellaceae</taxon>
        <taxon>Slackia</taxon>
    </lineage>
</organism>
<dbReference type="HOGENOM" id="CLU_2604193_0_0_11"/>
<keyword evidence="1" id="KW-1133">Transmembrane helix</keyword>
<dbReference type="STRING" id="471855.Shel_28550"/>
<gene>
    <name evidence="2" type="ordered locus">Shel_28550</name>
</gene>
<sequence>MEKVENPAFIRESSVDNFLVESGFRKFSDAAENIFGIFLFYFHAFDLVFYKFPQLIGLVYFHPMLKKRTFPRFSQSNPC</sequence>
<keyword evidence="1" id="KW-0812">Transmembrane</keyword>
<proteinExistence type="predicted"/>
<feature type="transmembrane region" description="Helical" evidence="1">
    <location>
        <begin position="34"/>
        <end position="61"/>
    </location>
</feature>
<accession>C7N4A5</accession>
<evidence type="ECO:0000256" key="1">
    <source>
        <dbReference type="SAM" id="Phobius"/>
    </source>
</evidence>
<keyword evidence="3" id="KW-1185">Reference proteome</keyword>
<protein>
    <submittedName>
        <fullName evidence="2">Uncharacterized protein</fullName>
    </submittedName>
</protein>
<dbReference type="AlphaFoldDB" id="C7N4A5"/>
<keyword evidence="1" id="KW-0472">Membrane</keyword>
<reference evidence="2 3" key="1">
    <citation type="journal article" date="2009" name="Stand. Genomic Sci.">
        <title>Complete genome sequence of Slackia heliotrinireducens type strain (RHS 1).</title>
        <authorList>
            <person name="Pukall R."/>
            <person name="Lapidus A."/>
            <person name="Nolan M."/>
            <person name="Copeland A."/>
            <person name="Glavina Del Rio T."/>
            <person name="Lucas S."/>
            <person name="Chen F."/>
            <person name="Tice H."/>
            <person name="Cheng J.F."/>
            <person name="Chertkov O."/>
            <person name="Bruce D."/>
            <person name="Goodwin L."/>
            <person name="Kuske C."/>
            <person name="Brettin T."/>
            <person name="Detter J.C."/>
            <person name="Han C."/>
            <person name="Pitluck S."/>
            <person name="Pati A."/>
            <person name="Mavrommatis K."/>
            <person name="Ivanova N."/>
            <person name="Ovchinnikova G."/>
            <person name="Chen A."/>
            <person name="Palaniappan K."/>
            <person name="Schneider S."/>
            <person name="Rohde M."/>
            <person name="Chain P."/>
            <person name="D'haeseleer P."/>
            <person name="Goker M."/>
            <person name="Bristow J."/>
            <person name="Eisen J.A."/>
            <person name="Markowitz V."/>
            <person name="Kyrpides N.C."/>
            <person name="Klenk H.P."/>
            <person name="Hugenholtz P."/>
        </authorList>
    </citation>
    <scope>NUCLEOTIDE SEQUENCE [LARGE SCALE GENOMIC DNA]</scope>
    <source>
        <strain evidence="3">ATCC 29202 / DSM 20476 / NCTC 11029 / RHS 1</strain>
    </source>
</reference>
<name>C7N4A5_SLAHD</name>
<evidence type="ECO:0000313" key="3">
    <source>
        <dbReference type="Proteomes" id="UP000002026"/>
    </source>
</evidence>
<evidence type="ECO:0000313" key="2">
    <source>
        <dbReference type="EMBL" id="ACV23841.1"/>
    </source>
</evidence>